<dbReference type="RefSeq" id="YP_009838331.1">
    <property type="nucleotide sequence ID" value="NC_048709.1"/>
</dbReference>
<evidence type="ECO:0000313" key="1">
    <source>
        <dbReference type="EMBL" id="AXC34485.1"/>
    </source>
</evidence>
<dbReference type="Proteomes" id="UP000260311">
    <property type="component" value="Segment"/>
</dbReference>
<accession>A0A384ZS81</accession>
<dbReference type="GeneID" id="55608563"/>
<keyword evidence="2" id="KW-1185">Reference proteome</keyword>
<sequence length="226" mass="24863">MNKVVLETVSKDKFEANIRDALFNADHLSVNEKADIVVQLGTLLTKHTSSFGQQFVSAKSLYKHVKEKIVHPMVADCVYRTLDFAEIELKKMSSGSITASEEQLLITSILSAQLGEASCVVINVGNDARLGSKVMKMISKTVKDESQLHNIAIIGGSSASNMVGHMCSCFKDPSSVMVISLTDLNKLDEANFLPMAEHGFKMYWPKMPRVHNGVNITSWLPKGAYL</sequence>
<proteinExistence type="predicted"/>
<dbReference type="EMBL" id="MH375644">
    <property type="protein sequence ID" value="AXC34485.1"/>
    <property type="molecule type" value="Genomic_DNA"/>
</dbReference>
<organism evidence="1 2">
    <name type="scientific">Vibrio phage YC</name>
    <dbReference type="NCBI Taxonomy" id="2267403"/>
    <lineage>
        <taxon>Viruses</taxon>
        <taxon>Duplodnaviria</taxon>
        <taxon>Heunggongvirae</taxon>
        <taxon>Uroviricota</taxon>
        <taxon>Caudoviricetes</taxon>
        <taxon>Pantevenvirales</taxon>
        <taxon>Ackermannviridae</taxon>
        <taxon>Campanilevirus</taxon>
        <taxon>Campanilevirus YC</taxon>
    </lineage>
</organism>
<protein>
    <submittedName>
        <fullName evidence="1">Uncharacterized protein</fullName>
    </submittedName>
</protein>
<evidence type="ECO:0000313" key="2">
    <source>
        <dbReference type="Proteomes" id="UP000260311"/>
    </source>
</evidence>
<name>A0A384ZS81_9CAUD</name>
<dbReference type="KEGG" id="vg:55608563"/>
<reference evidence="1 2" key="1">
    <citation type="submission" date="2018-05" db="EMBL/GenBank/DDBJ databases">
        <title>The genome of Vibrio coralliilyticus phage YC.</title>
        <authorList>
            <person name="Benler S."/>
        </authorList>
    </citation>
    <scope>NUCLEOTIDE SEQUENCE [LARGE SCALE GENOMIC DNA]</scope>
</reference>